<gene>
    <name evidence="1" type="ORF">D9758_010918</name>
</gene>
<dbReference type="EMBL" id="JAACJM010000086">
    <property type="protein sequence ID" value="KAF5348387.1"/>
    <property type="molecule type" value="Genomic_DNA"/>
</dbReference>
<evidence type="ECO:0000313" key="2">
    <source>
        <dbReference type="Proteomes" id="UP000559256"/>
    </source>
</evidence>
<comment type="caution">
    <text evidence="1">The sequence shown here is derived from an EMBL/GenBank/DDBJ whole genome shotgun (WGS) entry which is preliminary data.</text>
</comment>
<organism evidence="1 2">
    <name type="scientific">Tetrapyrgos nigripes</name>
    <dbReference type="NCBI Taxonomy" id="182062"/>
    <lineage>
        <taxon>Eukaryota</taxon>
        <taxon>Fungi</taxon>
        <taxon>Dikarya</taxon>
        <taxon>Basidiomycota</taxon>
        <taxon>Agaricomycotina</taxon>
        <taxon>Agaricomycetes</taxon>
        <taxon>Agaricomycetidae</taxon>
        <taxon>Agaricales</taxon>
        <taxon>Marasmiineae</taxon>
        <taxon>Marasmiaceae</taxon>
        <taxon>Tetrapyrgos</taxon>
    </lineage>
</organism>
<sequence>MSPILVHRPTSSTATWPEAYSDESDFDYQIGDYSDTSLSDYSPGYPNPELDACSDHPLGYFDLSANNSNHFHPEAYSAEYVEDTMSLGRHVEELPEFPPASVKDSIALDMLMRELAFLAEQHWQLEEEALRSRQIEGIVDSDWSGFSEGMEHFLGVKSESENGSTLFTDPWNDNRHITPEHLEDSFLLPLGRLLHHHKTRKLPLSSVESVFDSCNTLVDFQGQQLGNLGPKELEDFTEPEEGLDDLDEYELVVPETGSVYDYRTKKGSTGIEM</sequence>
<reference evidence="1 2" key="1">
    <citation type="journal article" date="2020" name="ISME J.">
        <title>Uncovering the hidden diversity of litter-decomposition mechanisms in mushroom-forming fungi.</title>
        <authorList>
            <person name="Floudas D."/>
            <person name="Bentzer J."/>
            <person name="Ahren D."/>
            <person name="Johansson T."/>
            <person name="Persson P."/>
            <person name="Tunlid A."/>
        </authorList>
    </citation>
    <scope>NUCLEOTIDE SEQUENCE [LARGE SCALE GENOMIC DNA]</scope>
    <source>
        <strain evidence="1 2">CBS 291.85</strain>
    </source>
</reference>
<dbReference type="Proteomes" id="UP000559256">
    <property type="component" value="Unassembled WGS sequence"/>
</dbReference>
<name>A0A8H5FTP1_9AGAR</name>
<protein>
    <submittedName>
        <fullName evidence="1">Uncharacterized protein</fullName>
    </submittedName>
</protein>
<accession>A0A8H5FTP1</accession>
<dbReference type="AlphaFoldDB" id="A0A8H5FTP1"/>
<proteinExistence type="predicted"/>
<evidence type="ECO:0000313" key="1">
    <source>
        <dbReference type="EMBL" id="KAF5348387.1"/>
    </source>
</evidence>
<keyword evidence="2" id="KW-1185">Reference proteome</keyword>